<evidence type="ECO:0000313" key="1">
    <source>
        <dbReference type="EMBL" id="KAA6393440.1"/>
    </source>
</evidence>
<proteinExistence type="predicted"/>
<evidence type="ECO:0000313" key="2">
    <source>
        <dbReference type="Proteomes" id="UP000324800"/>
    </source>
</evidence>
<sequence length="229" mass="25585">MRVLYNTTLPMQQQFCLYAGIGVLTLPDEGAVAQPCYDALYMDYYYIDYYYCNDYNKLVYGDKKEARDTIGGGGGDCVPLLFQKYSQFCVYERLWPQCVYDLVQSLDEAQDWPLGVYGLVQEVVDSQLDDKTDLSGIVTDLSGIVIVSVILDEVECNFLSGGGDGSGYECCFQWDLEVELVIEVVLVMEVELVLFNDGLYIGGDLFCLTDKSISGNSQVKVQGVLSYTD</sequence>
<accession>A0A5J4WES7</accession>
<comment type="caution">
    <text evidence="1">The sequence shown here is derived from an EMBL/GenBank/DDBJ whole genome shotgun (WGS) entry which is preliminary data.</text>
</comment>
<name>A0A5J4WES7_9EUKA</name>
<reference evidence="1 2" key="1">
    <citation type="submission" date="2019-03" db="EMBL/GenBank/DDBJ databases">
        <title>Single cell metagenomics reveals metabolic interactions within the superorganism composed of flagellate Streblomastix strix and complex community of Bacteroidetes bacteria on its surface.</title>
        <authorList>
            <person name="Treitli S.C."/>
            <person name="Kolisko M."/>
            <person name="Husnik F."/>
            <person name="Keeling P."/>
            <person name="Hampl V."/>
        </authorList>
    </citation>
    <scope>NUCLEOTIDE SEQUENCE [LARGE SCALE GENOMIC DNA]</scope>
    <source>
        <strain evidence="1">ST1C</strain>
    </source>
</reference>
<dbReference type="EMBL" id="SNRW01002229">
    <property type="protein sequence ID" value="KAA6393440.1"/>
    <property type="molecule type" value="Genomic_DNA"/>
</dbReference>
<protein>
    <submittedName>
        <fullName evidence="1">Uncharacterized protein</fullName>
    </submittedName>
</protein>
<gene>
    <name evidence="1" type="ORF">EZS28_011032</name>
</gene>
<dbReference type="Proteomes" id="UP000324800">
    <property type="component" value="Unassembled WGS sequence"/>
</dbReference>
<organism evidence="1 2">
    <name type="scientific">Streblomastix strix</name>
    <dbReference type="NCBI Taxonomy" id="222440"/>
    <lineage>
        <taxon>Eukaryota</taxon>
        <taxon>Metamonada</taxon>
        <taxon>Preaxostyla</taxon>
        <taxon>Oxymonadida</taxon>
        <taxon>Streblomastigidae</taxon>
        <taxon>Streblomastix</taxon>
    </lineage>
</organism>
<dbReference type="AlphaFoldDB" id="A0A5J4WES7"/>